<accession>A0ABM7EYU5</accession>
<dbReference type="Proteomes" id="UP000217805">
    <property type="component" value="Chromosome"/>
</dbReference>
<evidence type="ECO:0000313" key="10">
    <source>
        <dbReference type="Proteomes" id="UP000217805"/>
    </source>
</evidence>
<dbReference type="PANTHER" id="PTHR47959:SF13">
    <property type="entry name" value="ATP-DEPENDENT RNA HELICASE RHLE"/>
    <property type="match status" value="1"/>
</dbReference>
<name>A0ABM7EYU5_9FLAO</name>
<keyword evidence="2 6" id="KW-0378">Hydrolase</keyword>
<dbReference type="SMART" id="SM00487">
    <property type="entry name" value="DEXDc"/>
    <property type="match status" value="1"/>
</dbReference>
<dbReference type="GO" id="GO:0004386">
    <property type="term" value="F:helicase activity"/>
    <property type="evidence" value="ECO:0007669"/>
    <property type="project" value="UniProtKB-KW"/>
</dbReference>
<reference evidence="9 10" key="1">
    <citation type="journal article" date="2015" name="Microbes Environ.">
        <title>An Efficient Strategy Developed for Next-Generation Sequencing of Endosymbiont Genomes Performed Using Crude DNA Isolated from Host Tissues: A Case Study of Blattabacterium cuenoti Inhabiting the Fat Bodies of Cockroaches.</title>
        <authorList>
            <person name="Kinjo Y."/>
            <person name="Saitoh S."/>
            <person name="Tokuda G."/>
        </authorList>
    </citation>
    <scope>NUCLEOTIDE SEQUENCE [LARGE SCALE GENOMIC DNA]</scope>
    <source>
        <strain evidence="9 10">BPAY</strain>
    </source>
</reference>
<keyword evidence="10" id="KW-1185">Reference proteome</keyword>
<evidence type="ECO:0000256" key="6">
    <source>
        <dbReference type="RuleBase" id="RU000492"/>
    </source>
</evidence>
<evidence type="ECO:0000256" key="3">
    <source>
        <dbReference type="ARBA" id="ARBA00022806"/>
    </source>
</evidence>
<dbReference type="InterPro" id="IPR000629">
    <property type="entry name" value="RNA-helicase_DEAD-box_CS"/>
</dbReference>
<dbReference type="Pfam" id="PF00270">
    <property type="entry name" value="DEAD"/>
    <property type="match status" value="1"/>
</dbReference>
<gene>
    <name evidence="9" type="primary">deaD</name>
    <name evidence="9" type="ORF">BPAY_454</name>
</gene>
<dbReference type="RefSeq" id="WP_096378347.1">
    <property type="nucleotide sequence ID" value="NZ_AP014609.1"/>
</dbReference>
<dbReference type="InterPro" id="IPR050079">
    <property type="entry name" value="DEAD_box_RNA_helicase"/>
</dbReference>
<feature type="domain" description="Helicase C-terminal" evidence="8">
    <location>
        <begin position="227"/>
        <end position="378"/>
    </location>
</feature>
<protein>
    <submittedName>
        <fullName evidence="9">ATP-dependent RNA helicase</fullName>
    </submittedName>
</protein>
<dbReference type="CDD" id="cd00268">
    <property type="entry name" value="DEADc"/>
    <property type="match status" value="1"/>
</dbReference>
<dbReference type="InterPro" id="IPR044742">
    <property type="entry name" value="DEAD/DEAH_RhlB"/>
</dbReference>
<dbReference type="InterPro" id="IPR012677">
    <property type="entry name" value="Nucleotide-bd_a/b_plait_sf"/>
</dbReference>
<dbReference type="Gene3D" id="3.40.50.300">
    <property type="entry name" value="P-loop containing nucleotide triphosphate hydrolases"/>
    <property type="match status" value="2"/>
</dbReference>
<dbReference type="EMBL" id="AP014609">
    <property type="protein sequence ID" value="BAR92185.1"/>
    <property type="molecule type" value="Genomic_DNA"/>
</dbReference>
<comment type="similarity">
    <text evidence="5 6">Belongs to the DEAD box helicase family.</text>
</comment>
<dbReference type="PANTHER" id="PTHR47959">
    <property type="entry name" value="ATP-DEPENDENT RNA HELICASE RHLE-RELATED"/>
    <property type="match status" value="1"/>
</dbReference>
<dbReference type="InterPro" id="IPR014001">
    <property type="entry name" value="Helicase_ATP-bd"/>
</dbReference>
<dbReference type="InterPro" id="IPR027417">
    <property type="entry name" value="P-loop_NTPase"/>
</dbReference>
<dbReference type="SUPFAM" id="SSF52540">
    <property type="entry name" value="P-loop containing nucleoside triphosphate hydrolases"/>
    <property type="match status" value="1"/>
</dbReference>
<dbReference type="CDD" id="cd12252">
    <property type="entry name" value="RRM_DbpA"/>
    <property type="match status" value="1"/>
</dbReference>
<evidence type="ECO:0000259" key="8">
    <source>
        <dbReference type="PROSITE" id="PS51194"/>
    </source>
</evidence>
<keyword evidence="3 6" id="KW-0347">Helicase</keyword>
<dbReference type="CDD" id="cd18787">
    <property type="entry name" value="SF2_C_DEAD"/>
    <property type="match status" value="1"/>
</dbReference>
<evidence type="ECO:0000259" key="7">
    <source>
        <dbReference type="PROSITE" id="PS51192"/>
    </source>
</evidence>
<sequence length="535" mass="61806">MKTFQEYNFFDDNIIQAIENIGFKYPTPIQEKVIPFLLSSEKDIIALAQTGTGKTAAFGLPIIQKMNLKTTSPQALILCPTRELCIQITRDLCRFSKFSSFIKIVSLYGGANINSQIQSLKRKTHIIVGTPGRILDLIKRKKLYFGEIQYLVLDEADEMLNMGFKEELDSIIEKLPKKRQSLLFSATMSRYMNVIAHKYLIDPVEIVMGKKNIGSDDVKHVYYIIEKLNKKYLALKRILDINPDIYSIIFCGTKKETKEISEFLIKDGYNADALYGDLSQAQRESVMNRFRNKNLQFLVATDVAARGLDVNNITHVINYNLPKESETYVHRSGRTGRAGNTGISACIIQTKEIRNLRGFEKKIGKNFYRVMVPTGEEICEKQLFYFIEKIKKVVVNDKLMKKFLPEIQKNLKFLDKEELIKRFSWIGFNHFINYYENSKDLNPVFYRKNYSSSYKKKKTFSKLFLNIGSKDNLTKLGLINLINQAVDNSHINIGHIKILSNFSLFEVEKRYRNKILIGISRINHLGRPISIEIKN</sequence>
<dbReference type="PROSITE" id="PS51192">
    <property type="entry name" value="HELICASE_ATP_BIND_1"/>
    <property type="match status" value="1"/>
</dbReference>
<dbReference type="InterPro" id="IPR011545">
    <property type="entry name" value="DEAD/DEAH_box_helicase_dom"/>
</dbReference>
<evidence type="ECO:0000256" key="5">
    <source>
        <dbReference type="ARBA" id="ARBA00038437"/>
    </source>
</evidence>
<proteinExistence type="inferred from homology"/>
<dbReference type="PROSITE" id="PS00039">
    <property type="entry name" value="DEAD_ATP_HELICASE"/>
    <property type="match status" value="1"/>
</dbReference>
<dbReference type="InterPro" id="IPR005580">
    <property type="entry name" value="DbpA/CsdA_RNA-bd_dom"/>
</dbReference>
<dbReference type="InterPro" id="IPR001650">
    <property type="entry name" value="Helicase_C-like"/>
</dbReference>
<dbReference type="Pfam" id="PF00271">
    <property type="entry name" value="Helicase_C"/>
    <property type="match status" value="1"/>
</dbReference>
<dbReference type="PROSITE" id="PS51194">
    <property type="entry name" value="HELICASE_CTER"/>
    <property type="match status" value="1"/>
</dbReference>
<evidence type="ECO:0000256" key="1">
    <source>
        <dbReference type="ARBA" id="ARBA00022741"/>
    </source>
</evidence>
<dbReference type="Gene3D" id="3.30.70.330">
    <property type="match status" value="1"/>
</dbReference>
<organism evidence="9 10">
    <name type="scientific">Blattabacterium cuenoti BPAY</name>
    <dbReference type="NCBI Taxonomy" id="1457031"/>
    <lineage>
        <taxon>Bacteria</taxon>
        <taxon>Pseudomonadati</taxon>
        <taxon>Bacteroidota</taxon>
        <taxon>Flavobacteriia</taxon>
        <taxon>Flavobacteriales</taxon>
        <taxon>Blattabacteriaceae</taxon>
        <taxon>Blattabacterium</taxon>
    </lineage>
</organism>
<keyword evidence="4 6" id="KW-0067">ATP-binding</keyword>
<keyword evidence="1 6" id="KW-0547">Nucleotide-binding</keyword>
<dbReference type="SMART" id="SM00490">
    <property type="entry name" value="HELICc"/>
    <property type="match status" value="1"/>
</dbReference>
<evidence type="ECO:0000256" key="2">
    <source>
        <dbReference type="ARBA" id="ARBA00022801"/>
    </source>
</evidence>
<evidence type="ECO:0000313" key="9">
    <source>
        <dbReference type="EMBL" id="BAR92185.1"/>
    </source>
</evidence>
<evidence type="ECO:0000256" key="4">
    <source>
        <dbReference type="ARBA" id="ARBA00022840"/>
    </source>
</evidence>
<dbReference type="Pfam" id="PF03880">
    <property type="entry name" value="DbpA"/>
    <property type="match status" value="1"/>
</dbReference>
<feature type="domain" description="Helicase ATP-binding" evidence="7">
    <location>
        <begin position="35"/>
        <end position="206"/>
    </location>
</feature>